<dbReference type="Gene3D" id="3.40.640.10">
    <property type="entry name" value="Type I PLP-dependent aspartate aminotransferase-like (Major domain)"/>
    <property type="match status" value="1"/>
</dbReference>
<evidence type="ECO:0000256" key="5">
    <source>
        <dbReference type="ARBA" id="ARBA00022898"/>
    </source>
</evidence>
<keyword evidence="5" id="KW-0663">Pyridoxal phosphate</keyword>
<dbReference type="PANTHER" id="PTHR46383">
    <property type="entry name" value="ASPARTATE AMINOTRANSFERASE"/>
    <property type="match status" value="1"/>
</dbReference>
<protein>
    <recommendedName>
        <fullName evidence="6">Aminotransferase class I/classII large domain-containing protein</fullName>
    </recommendedName>
</protein>
<dbReference type="InterPro" id="IPR050596">
    <property type="entry name" value="AspAT/PAT-like"/>
</dbReference>
<evidence type="ECO:0000256" key="3">
    <source>
        <dbReference type="ARBA" id="ARBA00022576"/>
    </source>
</evidence>
<dbReference type="CDD" id="cd00609">
    <property type="entry name" value="AAT_like"/>
    <property type="match status" value="1"/>
</dbReference>
<comment type="cofactor">
    <cofactor evidence="1">
        <name>pyridoxal 5'-phosphate</name>
        <dbReference type="ChEBI" id="CHEBI:597326"/>
    </cofactor>
</comment>
<evidence type="ECO:0000256" key="2">
    <source>
        <dbReference type="ARBA" id="ARBA00007441"/>
    </source>
</evidence>
<comment type="similarity">
    <text evidence="2">Belongs to the class-I pyridoxal-phosphate-dependent aminotransferase family.</text>
</comment>
<accession>A0A381WDL4</accession>
<keyword evidence="3" id="KW-0032">Aminotransferase</keyword>
<evidence type="ECO:0000256" key="1">
    <source>
        <dbReference type="ARBA" id="ARBA00001933"/>
    </source>
</evidence>
<feature type="domain" description="Aminotransferase class I/classII large" evidence="6">
    <location>
        <begin position="34"/>
        <end position="381"/>
    </location>
</feature>
<dbReference type="InterPro" id="IPR015422">
    <property type="entry name" value="PyrdxlP-dep_Trfase_small"/>
</dbReference>
<dbReference type="PANTHER" id="PTHR46383:SF1">
    <property type="entry name" value="ASPARTATE AMINOTRANSFERASE"/>
    <property type="match status" value="1"/>
</dbReference>
<dbReference type="Pfam" id="PF00155">
    <property type="entry name" value="Aminotran_1_2"/>
    <property type="match status" value="1"/>
</dbReference>
<gene>
    <name evidence="7" type="ORF">METZ01_LOCUS103474</name>
</gene>
<dbReference type="AlphaFoldDB" id="A0A381WDL4"/>
<dbReference type="GO" id="GO:0006520">
    <property type="term" value="P:amino acid metabolic process"/>
    <property type="evidence" value="ECO:0007669"/>
    <property type="project" value="InterPro"/>
</dbReference>
<proteinExistence type="inferred from homology"/>
<dbReference type="GO" id="GO:0030170">
    <property type="term" value="F:pyridoxal phosphate binding"/>
    <property type="evidence" value="ECO:0007669"/>
    <property type="project" value="InterPro"/>
</dbReference>
<evidence type="ECO:0000256" key="4">
    <source>
        <dbReference type="ARBA" id="ARBA00022679"/>
    </source>
</evidence>
<dbReference type="InterPro" id="IPR004839">
    <property type="entry name" value="Aminotransferase_I/II_large"/>
</dbReference>
<organism evidence="7">
    <name type="scientific">marine metagenome</name>
    <dbReference type="NCBI Taxonomy" id="408172"/>
    <lineage>
        <taxon>unclassified sequences</taxon>
        <taxon>metagenomes</taxon>
        <taxon>ecological metagenomes</taxon>
    </lineage>
</organism>
<keyword evidence="4" id="KW-0808">Transferase</keyword>
<name>A0A381WDL4_9ZZZZ</name>
<dbReference type="InterPro" id="IPR015421">
    <property type="entry name" value="PyrdxlP-dep_Trfase_major"/>
</dbReference>
<sequence>MMPELSLHFQNRMPSVIRQAQIVFSQRIDKDSIQVVNLAIGNVSLPMHPAMQKRMNELGNSRFSDGIVKYTPSAGTQEVRAAFLNIIAAEGIDTSNLFSMVTDGGSAAMELMMLGVCGPSAPRPLMLLDPAYTNYIEFGKRLSIPMVTSDREIHDDGTFARLDLNSIESCIEKNLPSALLVIPFDNPTGQFLSQGTLLELARLCVKHGLWLVSDEAYRPLYYGQEEPSSIWALSEQDVPGVSGIRISIESSSKVWNACGLRIGSLITDNEEFHTKAISEYTANLCANALGQEIFGALAHETHEDIQKWYEIQQNYYRSIMIPLRENLIKEIPGLIVTEPEAAIYFIIDFKNICDPSFDASAFVHYCASEGKVVLDGNTYTLLLAPMNGFYSEPEKGKTQMRVAMVEPPNLMEKTPLLLAELYSTYQNR</sequence>
<dbReference type="EMBL" id="UINC01011472">
    <property type="protein sequence ID" value="SVA50620.1"/>
    <property type="molecule type" value="Genomic_DNA"/>
</dbReference>
<dbReference type="GO" id="GO:0008483">
    <property type="term" value="F:transaminase activity"/>
    <property type="evidence" value="ECO:0007669"/>
    <property type="project" value="UniProtKB-KW"/>
</dbReference>
<dbReference type="Gene3D" id="3.90.1150.10">
    <property type="entry name" value="Aspartate Aminotransferase, domain 1"/>
    <property type="match status" value="1"/>
</dbReference>
<evidence type="ECO:0000313" key="7">
    <source>
        <dbReference type="EMBL" id="SVA50620.1"/>
    </source>
</evidence>
<dbReference type="InterPro" id="IPR015424">
    <property type="entry name" value="PyrdxlP-dep_Trfase"/>
</dbReference>
<reference evidence="7" key="1">
    <citation type="submission" date="2018-05" db="EMBL/GenBank/DDBJ databases">
        <authorList>
            <person name="Lanie J.A."/>
            <person name="Ng W.-L."/>
            <person name="Kazmierczak K.M."/>
            <person name="Andrzejewski T.M."/>
            <person name="Davidsen T.M."/>
            <person name="Wayne K.J."/>
            <person name="Tettelin H."/>
            <person name="Glass J.I."/>
            <person name="Rusch D."/>
            <person name="Podicherti R."/>
            <person name="Tsui H.-C.T."/>
            <person name="Winkler M.E."/>
        </authorList>
    </citation>
    <scope>NUCLEOTIDE SEQUENCE</scope>
</reference>
<evidence type="ECO:0000259" key="6">
    <source>
        <dbReference type="Pfam" id="PF00155"/>
    </source>
</evidence>
<dbReference type="SUPFAM" id="SSF53383">
    <property type="entry name" value="PLP-dependent transferases"/>
    <property type="match status" value="1"/>
</dbReference>